<dbReference type="SMART" id="SM00054">
    <property type="entry name" value="EFh"/>
    <property type="match status" value="4"/>
</dbReference>
<keyword evidence="5" id="KW-1185">Reference proteome</keyword>
<dbReference type="RefSeq" id="XP_004987740.1">
    <property type="nucleotide sequence ID" value="XM_004987683.1"/>
</dbReference>
<evidence type="ECO:0000256" key="1">
    <source>
        <dbReference type="ARBA" id="ARBA00022737"/>
    </source>
</evidence>
<reference evidence="4" key="1">
    <citation type="submission" date="2009-08" db="EMBL/GenBank/DDBJ databases">
        <title>Annotation of Salpingoeca rosetta.</title>
        <authorList>
            <consortium name="The Broad Institute Genome Sequencing Platform"/>
            <person name="Russ C."/>
            <person name="Cuomo C."/>
            <person name="Burger G."/>
            <person name="Gray M.W."/>
            <person name="Holland P.W.H."/>
            <person name="King N."/>
            <person name="Lang F.B.F."/>
            <person name="Roger A.J."/>
            <person name="Ruiz-Trillo I."/>
            <person name="Young S.K."/>
            <person name="Zeng Q."/>
            <person name="Gargeya S."/>
            <person name="Alvarado L."/>
            <person name="Berlin A."/>
            <person name="Chapman S.B."/>
            <person name="Chen Z."/>
            <person name="Freedman E."/>
            <person name="Gellesch M."/>
            <person name="Goldberg J."/>
            <person name="Griggs A."/>
            <person name="Gujja S."/>
            <person name="Heilman E."/>
            <person name="Heiman D."/>
            <person name="Howarth C."/>
            <person name="Mehta T."/>
            <person name="Neiman D."/>
            <person name="Pearson M."/>
            <person name="Roberts A."/>
            <person name="Saif S."/>
            <person name="Shea T."/>
            <person name="Shenoy N."/>
            <person name="Sisk P."/>
            <person name="Stolte C."/>
            <person name="Sykes S."/>
            <person name="White J."/>
            <person name="Yandava C."/>
            <person name="Haas B."/>
            <person name="Nusbaum C."/>
            <person name="Birren B."/>
        </authorList>
    </citation>
    <scope>NUCLEOTIDE SEQUENCE [LARGE SCALE GENOMIC DNA]</scope>
    <source>
        <strain evidence="4">ATCC 50818</strain>
    </source>
</reference>
<dbReference type="AlphaFoldDB" id="F2USU7"/>
<dbReference type="PROSITE" id="PS00018">
    <property type="entry name" value="EF_HAND_1"/>
    <property type="match status" value="4"/>
</dbReference>
<dbReference type="InterPro" id="IPR018247">
    <property type="entry name" value="EF_Hand_1_Ca_BS"/>
</dbReference>
<dbReference type="GO" id="GO:0005509">
    <property type="term" value="F:calcium ion binding"/>
    <property type="evidence" value="ECO:0007669"/>
    <property type="project" value="InterPro"/>
</dbReference>
<dbReference type="SUPFAM" id="SSF47473">
    <property type="entry name" value="EF-hand"/>
    <property type="match status" value="1"/>
</dbReference>
<dbReference type="OrthoDB" id="26525at2759"/>
<accession>F2USU7</accession>
<sequence length="160" mass="18692">MPLLSRIIFDAHDQDKSGNIDASELKAIVYKLGHPMSDEEIETSLRIIDKDQSGKITYDEFKKWWAQKDRFQVLKDEQENQKKAEEWAQWLQVTTDHFNYFDKDRNGAISREEFASLYDNLKQSYDLGSLDDALAELDANHDGSISLKEYVRWLRGRTGN</sequence>
<dbReference type="InterPro" id="IPR002048">
    <property type="entry name" value="EF_hand_dom"/>
</dbReference>
<dbReference type="OMA" id="RIAFNKH"/>
<feature type="domain" description="EF-hand" evidence="3">
    <location>
        <begin position="8"/>
        <end position="35"/>
    </location>
</feature>
<evidence type="ECO:0000313" key="4">
    <source>
        <dbReference type="EMBL" id="EGD81206.1"/>
    </source>
</evidence>
<feature type="domain" description="EF-hand" evidence="3">
    <location>
        <begin position="36"/>
        <end position="71"/>
    </location>
</feature>
<dbReference type="Gene3D" id="1.10.238.10">
    <property type="entry name" value="EF-hand"/>
    <property type="match status" value="2"/>
</dbReference>
<dbReference type="InterPro" id="IPR011992">
    <property type="entry name" value="EF-hand-dom_pair"/>
</dbReference>
<dbReference type="CDD" id="cd00051">
    <property type="entry name" value="EFh"/>
    <property type="match status" value="1"/>
</dbReference>
<proteinExistence type="predicted"/>
<evidence type="ECO:0000256" key="2">
    <source>
        <dbReference type="ARBA" id="ARBA00022837"/>
    </source>
</evidence>
<dbReference type="Pfam" id="PF13499">
    <property type="entry name" value="EF-hand_7"/>
    <property type="match status" value="2"/>
</dbReference>
<name>F2USU7_SALR5</name>
<dbReference type="PANTHER" id="PTHR23050">
    <property type="entry name" value="CALCIUM BINDING PROTEIN"/>
    <property type="match status" value="1"/>
</dbReference>
<dbReference type="eggNOG" id="KOG0028">
    <property type="taxonomic scope" value="Eukaryota"/>
</dbReference>
<dbReference type="InterPro" id="IPR050145">
    <property type="entry name" value="Centrin_CML-like"/>
</dbReference>
<protein>
    <recommendedName>
        <fullName evidence="3">EF-hand domain-containing protein</fullName>
    </recommendedName>
</protein>
<dbReference type="KEGG" id="sre:PTSG_11241"/>
<evidence type="ECO:0000259" key="3">
    <source>
        <dbReference type="PROSITE" id="PS50222"/>
    </source>
</evidence>
<dbReference type="STRING" id="946362.F2USU7"/>
<dbReference type="PROSITE" id="PS50222">
    <property type="entry name" value="EF_HAND_2"/>
    <property type="match status" value="4"/>
</dbReference>
<dbReference type="EMBL" id="GL832996">
    <property type="protein sequence ID" value="EGD81206.1"/>
    <property type="molecule type" value="Genomic_DNA"/>
</dbReference>
<keyword evidence="1" id="KW-0677">Repeat</keyword>
<gene>
    <name evidence="4" type="ORF">PTSG_11241</name>
</gene>
<feature type="domain" description="EF-hand" evidence="3">
    <location>
        <begin position="125"/>
        <end position="160"/>
    </location>
</feature>
<organism evidence="5">
    <name type="scientific">Salpingoeca rosetta (strain ATCC 50818 / BSB-021)</name>
    <dbReference type="NCBI Taxonomy" id="946362"/>
    <lineage>
        <taxon>Eukaryota</taxon>
        <taxon>Choanoflagellata</taxon>
        <taxon>Craspedida</taxon>
        <taxon>Salpingoecidae</taxon>
        <taxon>Salpingoeca</taxon>
    </lineage>
</organism>
<dbReference type="Proteomes" id="UP000007799">
    <property type="component" value="Unassembled WGS sequence"/>
</dbReference>
<evidence type="ECO:0000313" key="5">
    <source>
        <dbReference type="Proteomes" id="UP000007799"/>
    </source>
</evidence>
<dbReference type="GeneID" id="16068264"/>
<feature type="domain" description="EF-hand" evidence="3">
    <location>
        <begin position="89"/>
        <end position="124"/>
    </location>
</feature>
<keyword evidence="2" id="KW-0106">Calcium</keyword>
<dbReference type="InParanoid" id="F2USU7"/>